<evidence type="ECO:0000313" key="4">
    <source>
        <dbReference type="Proteomes" id="UP000298513"/>
    </source>
</evidence>
<sequence length="120" mass="12942">MEDHIKVEPAVERLRVGFAEHFHQYDALLLPVPTISAHGHQPDQFTLDGRTLGAFHASSTTVPFNLTGHPALPVRFGTSSDGIPIGVQLVANSYADSTILHLASAPGWSPDGHRIKSEVD</sequence>
<evidence type="ECO:0000259" key="2">
    <source>
        <dbReference type="Pfam" id="PF01425"/>
    </source>
</evidence>
<dbReference type="InterPro" id="IPR036928">
    <property type="entry name" value="AS_sf"/>
</dbReference>
<proteinExistence type="inferred from homology"/>
<comment type="similarity">
    <text evidence="1">Belongs to the amidase family.</text>
</comment>
<name>A0A4Z1CYE2_STRGP</name>
<evidence type="ECO:0000313" key="3">
    <source>
        <dbReference type="EMBL" id="TGN74288.1"/>
    </source>
</evidence>
<dbReference type="PANTHER" id="PTHR11895">
    <property type="entry name" value="TRANSAMIDASE"/>
    <property type="match status" value="1"/>
</dbReference>
<reference evidence="3 4" key="1">
    <citation type="submission" date="2019-04" db="EMBL/GenBank/DDBJ databases">
        <title>Streptomyces sp. nov. Bv016 isolated from bark of Buahinia variegata.</title>
        <authorList>
            <person name="Kanchanasin P."/>
            <person name="Tanasupawat S."/>
            <person name="Yuki M."/>
            <person name="Kudo T."/>
        </authorList>
    </citation>
    <scope>NUCLEOTIDE SEQUENCE [LARGE SCALE GENOMIC DNA]</scope>
    <source>
        <strain evidence="3 4">JCM 4765</strain>
    </source>
</reference>
<gene>
    <name evidence="3" type="ORF">E5082_31035</name>
</gene>
<dbReference type="EMBL" id="SRRU01000016">
    <property type="protein sequence ID" value="TGN74288.1"/>
    <property type="molecule type" value="Genomic_DNA"/>
</dbReference>
<dbReference type="Pfam" id="PF01425">
    <property type="entry name" value="Amidase"/>
    <property type="match status" value="1"/>
</dbReference>
<accession>A0A4Z1CYE2</accession>
<organism evidence="3 4">
    <name type="scientific">Streptomyces griseoluteus</name>
    <dbReference type="NCBI Taxonomy" id="29306"/>
    <lineage>
        <taxon>Bacteria</taxon>
        <taxon>Bacillati</taxon>
        <taxon>Actinomycetota</taxon>
        <taxon>Actinomycetes</taxon>
        <taxon>Kitasatosporales</taxon>
        <taxon>Streptomycetaceae</taxon>
        <taxon>Streptomyces</taxon>
    </lineage>
</organism>
<feature type="domain" description="Amidase" evidence="2">
    <location>
        <begin position="12"/>
        <end position="100"/>
    </location>
</feature>
<dbReference type="RefSeq" id="WP_135794546.1">
    <property type="nucleotide sequence ID" value="NZ_BNBQ01000016.1"/>
</dbReference>
<dbReference type="GO" id="GO:0003824">
    <property type="term" value="F:catalytic activity"/>
    <property type="evidence" value="ECO:0007669"/>
    <property type="project" value="InterPro"/>
</dbReference>
<dbReference type="SUPFAM" id="SSF75304">
    <property type="entry name" value="Amidase signature (AS) enzymes"/>
    <property type="match status" value="1"/>
</dbReference>
<protein>
    <recommendedName>
        <fullName evidence="2">Amidase domain-containing protein</fullName>
    </recommendedName>
</protein>
<dbReference type="InterPro" id="IPR023631">
    <property type="entry name" value="Amidase_dom"/>
</dbReference>
<dbReference type="InterPro" id="IPR000120">
    <property type="entry name" value="Amidase"/>
</dbReference>
<dbReference type="AlphaFoldDB" id="A0A4Z1CYE2"/>
<dbReference type="GeneID" id="91534508"/>
<keyword evidence="4" id="KW-1185">Reference proteome</keyword>
<dbReference type="PANTHER" id="PTHR11895:SF7">
    <property type="entry name" value="GLUTAMYL-TRNA(GLN) AMIDOTRANSFERASE SUBUNIT A, MITOCHONDRIAL"/>
    <property type="match status" value="1"/>
</dbReference>
<dbReference type="Gene3D" id="3.90.1300.10">
    <property type="entry name" value="Amidase signature (AS) domain"/>
    <property type="match status" value="1"/>
</dbReference>
<comment type="caution">
    <text evidence="3">The sequence shown here is derived from an EMBL/GenBank/DDBJ whole genome shotgun (WGS) entry which is preliminary data.</text>
</comment>
<evidence type="ECO:0000256" key="1">
    <source>
        <dbReference type="ARBA" id="ARBA00009199"/>
    </source>
</evidence>
<dbReference type="Proteomes" id="UP000298513">
    <property type="component" value="Unassembled WGS sequence"/>
</dbReference>